<organism evidence="3 4">
    <name type="scientific">Liparis tanakae</name>
    <name type="common">Tanaka's snailfish</name>
    <dbReference type="NCBI Taxonomy" id="230148"/>
    <lineage>
        <taxon>Eukaryota</taxon>
        <taxon>Metazoa</taxon>
        <taxon>Chordata</taxon>
        <taxon>Craniata</taxon>
        <taxon>Vertebrata</taxon>
        <taxon>Euteleostomi</taxon>
        <taxon>Actinopterygii</taxon>
        <taxon>Neopterygii</taxon>
        <taxon>Teleostei</taxon>
        <taxon>Neoteleostei</taxon>
        <taxon>Acanthomorphata</taxon>
        <taxon>Eupercaria</taxon>
        <taxon>Perciformes</taxon>
        <taxon>Cottioidei</taxon>
        <taxon>Cottales</taxon>
        <taxon>Liparidae</taxon>
        <taxon>Liparis</taxon>
    </lineage>
</organism>
<evidence type="ECO:0000313" key="4">
    <source>
        <dbReference type="Proteomes" id="UP000314294"/>
    </source>
</evidence>
<proteinExistence type="predicted"/>
<dbReference type="AlphaFoldDB" id="A0A4Z2EYE7"/>
<dbReference type="EMBL" id="SRLO01002265">
    <property type="protein sequence ID" value="TNN33364.1"/>
    <property type="molecule type" value="Genomic_DNA"/>
</dbReference>
<sequence length="91" mass="10195">MQETGCGAVGGLIIGLSLWEWVPFFVFHPFFYLQDLRARGAEGGAALVQGQYLDLSTWTCRPFQRGQRSAKSRGHKLMKLPKHDPDNASFP</sequence>
<feature type="transmembrane region" description="Helical" evidence="2">
    <location>
        <begin position="12"/>
        <end position="33"/>
    </location>
</feature>
<evidence type="ECO:0000313" key="3">
    <source>
        <dbReference type="EMBL" id="TNN33364.1"/>
    </source>
</evidence>
<keyword evidence="2" id="KW-0812">Transmembrane</keyword>
<accession>A0A4Z2EYE7</accession>
<comment type="caution">
    <text evidence="3">The sequence shown here is derived from an EMBL/GenBank/DDBJ whole genome shotgun (WGS) entry which is preliminary data.</text>
</comment>
<keyword evidence="2" id="KW-1133">Transmembrane helix</keyword>
<feature type="compositionally biased region" description="Basic residues" evidence="1">
    <location>
        <begin position="68"/>
        <end position="80"/>
    </location>
</feature>
<feature type="region of interest" description="Disordered" evidence="1">
    <location>
        <begin position="65"/>
        <end position="91"/>
    </location>
</feature>
<evidence type="ECO:0000256" key="1">
    <source>
        <dbReference type="SAM" id="MobiDB-lite"/>
    </source>
</evidence>
<keyword evidence="4" id="KW-1185">Reference proteome</keyword>
<reference evidence="3 4" key="1">
    <citation type="submission" date="2019-03" db="EMBL/GenBank/DDBJ databases">
        <title>First draft genome of Liparis tanakae, snailfish: a comprehensive survey of snailfish specific genes.</title>
        <authorList>
            <person name="Kim W."/>
            <person name="Song I."/>
            <person name="Jeong J.-H."/>
            <person name="Kim D."/>
            <person name="Kim S."/>
            <person name="Ryu S."/>
            <person name="Song J.Y."/>
            <person name="Lee S.K."/>
        </authorList>
    </citation>
    <scope>NUCLEOTIDE SEQUENCE [LARGE SCALE GENOMIC DNA]</scope>
    <source>
        <tissue evidence="3">Muscle</tissue>
    </source>
</reference>
<feature type="compositionally biased region" description="Basic and acidic residues" evidence="1">
    <location>
        <begin position="81"/>
        <end position="91"/>
    </location>
</feature>
<evidence type="ECO:0000256" key="2">
    <source>
        <dbReference type="SAM" id="Phobius"/>
    </source>
</evidence>
<protein>
    <submittedName>
        <fullName evidence="3">Uncharacterized protein</fullName>
    </submittedName>
</protein>
<keyword evidence="2" id="KW-0472">Membrane</keyword>
<name>A0A4Z2EYE7_9TELE</name>
<gene>
    <name evidence="3" type="ORF">EYF80_056473</name>
</gene>
<dbReference type="Proteomes" id="UP000314294">
    <property type="component" value="Unassembled WGS sequence"/>
</dbReference>